<dbReference type="InterPro" id="IPR014782">
    <property type="entry name" value="Peptidase_M1_dom"/>
</dbReference>
<accession>A0AAV0BHT7</accession>
<gene>
    <name evidence="14" type="ORF">PPACK8108_LOCUS20844</name>
</gene>
<feature type="binding site" evidence="10">
    <location>
        <begin position="620"/>
        <end position="622"/>
    </location>
    <ligand>
        <name>a peptide</name>
        <dbReference type="ChEBI" id="CHEBI:60466"/>
    </ligand>
</feature>
<evidence type="ECO:0000256" key="6">
    <source>
        <dbReference type="ARBA" id="ARBA00022801"/>
    </source>
</evidence>
<name>A0AAV0BHT7_PHAPC</name>
<dbReference type="Gene3D" id="2.60.40.1730">
    <property type="entry name" value="tricorn interacting facor f3 domain"/>
    <property type="match status" value="1"/>
</dbReference>
<dbReference type="PANTHER" id="PTHR45726">
    <property type="entry name" value="LEUKOTRIENE A-4 HYDROLASE"/>
    <property type="match status" value="1"/>
</dbReference>
<dbReference type="Gene3D" id="3.30.2010.30">
    <property type="match status" value="1"/>
</dbReference>
<feature type="binding site" evidence="11">
    <location>
        <position position="341"/>
    </location>
    <ligand>
        <name>Zn(2+)</name>
        <dbReference type="ChEBI" id="CHEBI:29105"/>
        <note>catalytic</note>
    </ligand>
</feature>
<comment type="caution">
    <text evidence="14">The sequence shown here is derived from an EMBL/GenBank/DDBJ whole genome shotgun (WGS) entry which is preliminary data.</text>
</comment>
<dbReference type="InterPro" id="IPR038502">
    <property type="entry name" value="M1_LTA-4_hydro/amino_C_sf"/>
</dbReference>
<feature type="binding site" evidence="11">
    <location>
        <position position="364"/>
    </location>
    <ligand>
        <name>Zn(2+)</name>
        <dbReference type="ChEBI" id="CHEBI:29105"/>
        <note>catalytic</note>
    </ligand>
</feature>
<evidence type="ECO:0000256" key="7">
    <source>
        <dbReference type="ARBA" id="ARBA00022833"/>
    </source>
</evidence>
<sequence length="657" mass="76378">MEPLSSDLSELGRLNQDPASQSNHLSIKTIHSHLDWTIDWDQRTINGSVYHAFQQRQQDHLSSEVKDNVFHGIVLDTSYLKIFRVSKLLYDDRDRLQLEFEVCEKHPVLGSALKINLNDEEHNVSNCKGDRVLIVRIDYSTTSDCTALGWLNPSQTASGNHPFLYSQCQAIHARSLLPTQDTPSIKFTYTATVKSYLPVLLSARRISNQNANDRQDEFVDREINLKEKRETIYLFEQPIKITSYLIAIASGELVYKRMSKRTGVWSDPLNIDSSFEEFQSSTEKFIEIAESLVGIEYDWGTYDVLVLPPSFPYGGMENSNLTFLTPSLLTGDKSLVDVVAHEISHSWFGNNVGCANWGSFWLNEGWTTYLERLILYKLHGKAERYFSYIIGRKALADDLKSFEDQPRFQQLEIEYEFGEDPDQAFSNVPYDKGSNFLLYLEEVVGGLDIFLKYLNNYVKTFKGKSLDTKIWKDHLFQFFGNQIEVIERLNKVDWEAWLHGRGLELPVQPKYDTSLADAAYELAERWKMSNDDDDDVNDLNKKFDKRDTKNFTSNQIVVFLETLESKTNLKLMLLEFMDSIYRFDNSNNQEIRLRWYLNSIKVKNQKYCGRAADWIKDKGRMKFVRPIYKALFKVDPELAVNTFKQNYDFYHPICRNL</sequence>
<dbReference type="GO" id="GO:0005829">
    <property type="term" value="C:cytosol"/>
    <property type="evidence" value="ECO:0007669"/>
    <property type="project" value="TreeGrafter"/>
</dbReference>
<dbReference type="FunFam" id="3.30.2010.30:FF:000001">
    <property type="entry name" value="Leukotriene A(4) hydrolase"/>
    <property type="match status" value="1"/>
</dbReference>
<dbReference type="InterPro" id="IPR034015">
    <property type="entry name" value="M1_LTA4H"/>
</dbReference>
<keyword evidence="8" id="KW-0482">Metalloprotease</keyword>
<keyword evidence="5 11" id="KW-0479">Metal-binding</keyword>
<protein>
    <recommendedName>
        <fullName evidence="13">Peptidase M1 leukotriene A4 hydrolase/aminopeptidase C-terminal domain-containing protein</fullName>
    </recommendedName>
</protein>
<comment type="subcellular location">
    <subcellularLocation>
        <location evidence="1">Cytoplasm</location>
    </subcellularLocation>
</comment>
<dbReference type="InterPro" id="IPR027268">
    <property type="entry name" value="Peptidase_M4/M1_CTD_sf"/>
</dbReference>
<dbReference type="SUPFAM" id="SSF55486">
    <property type="entry name" value="Metalloproteases ('zincins'), catalytic domain"/>
    <property type="match status" value="1"/>
</dbReference>
<proteinExistence type="inferred from homology"/>
<dbReference type="InterPro" id="IPR015211">
    <property type="entry name" value="Peptidase_M1_C"/>
</dbReference>
<dbReference type="InterPro" id="IPR049980">
    <property type="entry name" value="LTA4H_cat"/>
</dbReference>
<evidence type="ECO:0000313" key="15">
    <source>
        <dbReference type="Proteomes" id="UP001153365"/>
    </source>
</evidence>
<reference evidence="14" key="1">
    <citation type="submission" date="2022-06" db="EMBL/GenBank/DDBJ databases">
        <authorList>
            <consortium name="SYNGENTA / RWTH Aachen University"/>
        </authorList>
    </citation>
    <scope>NUCLEOTIDE SEQUENCE</scope>
</reference>
<comment type="cofactor">
    <cofactor evidence="11">
        <name>Zn(2+)</name>
        <dbReference type="ChEBI" id="CHEBI:29105"/>
    </cofactor>
    <text evidence="11">Binds 1 zinc ion per subunit.</text>
</comment>
<dbReference type="GO" id="GO:0004301">
    <property type="term" value="F:epoxide hydrolase activity"/>
    <property type="evidence" value="ECO:0007669"/>
    <property type="project" value="TreeGrafter"/>
</dbReference>
<dbReference type="PANTHER" id="PTHR45726:SF3">
    <property type="entry name" value="LEUKOTRIENE A-4 HYDROLASE"/>
    <property type="match status" value="1"/>
</dbReference>
<evidence type="ECO:0000256" key="9">
    <source>
        <dbReference type="PIRSR" id="PIRSR634015-1"/>
    </source>
</evidence>
<feature type="binding site" evidence="10">
    <location>
        <begin position="167"/>
        <end position="169"/>
    </location>
    <ligand>
        <name>a peptide</name>
        <dbReference type="ChEBI" id="CHEBI:60466"/>
    </ligand>
</feature>
<feature type="domain" description="Peptidase M1 leukotriene A4 hydrolase/aminopeptidase C-terminal" evidence="13">
    <location>
        <begin position="514"/>
        <end position="657"/>
    </location>
</feature>
<dbReference type="Gene3D" id="1.25.40.320">
    <property type="entry name" value="Peptidase M1, leukotriene A4 hydrolase/aminopeptidase C-terminal domain"/>
    <property type="match status" value="1"/>
</dbReference>
<evidence type="ECO:0000256" key="2">
    <source>
        <dbReference type="ARBA" id="ARBA00010136"/>
    </source>
</evidence>
<evidence type="ECO:0000256" key="8">
    <source>
        <dbReference type="ARBA" id="ARBA00023049"/>
    </source>
</evidence>
<keyword evidence="4" id="KW-0645">Protease</keyword>
<dbReference type="InterPro" id="IPR001930">
    <property type="entry name" value="Peptidase_M1"/>
</dbReference>
<dbReference type="Pfam" id="PF17900">
    <property type="entry name" value="Peptidase_M1_N"/>
    <property type="match status" value="1"/>
</dbReference>
<dbReference type="EMBL" id="CALTRL010005778">
    <property type="protein sequence ID" value="CAH7686222.1"/>
    <property type="molecule type" value="Genomic_DNA"/>
</dbReference>
<keyword evidence="7 11" id="KW-0862">Zinc</keyword>
<dbReference type="AlphaFoldDB" id="A0AAV0BHT7"/>
<evidence type="ECO:0000256" key="4">
    <source>
        <dbReference type="ARBA" id="ARBA00022670"/>
    </source>
</evidence>
<dbReference type="Proteomes" id="UP001153365">
    <property type="component" value="Unassembled WGS sequence"/>
</dbReference>
<evidence type="ECO:0000256" key="11">
    <source>
        <dbReference type="PIRSR" id="PIRSR634015-3"/>
    </source>
</evidence>
<dbReference type="InterPro" id="IPR042097">
    <property type="entry name" value="Aminopeptidase_N-like_N_sf"/>
</dbReference>
<dbReference type="FunFam" id="1.10.390.10:FF:000003">
    <property type="entry name" value="Leukotriene A(4) hydrolase"/>
    <property type="match status" value="1"/>
</dbReference>
<dbReference type="SMART" id="SM01263">
    <property type="entry name" value="Leuk-A4-hydro_C"/>
    <property type="match status" value="1"/>
</dbReference>
<dbReference type="CDD" id="cd09599">
    <property type="entry name" value="M1_LTA4H"/>
    <property type="match status" value="1"/>
</dbReference>
<dbReference type="GO" id="GO:0070006">
    <property type="term" value="F:metalloaminopeptidase activity"/>
    <property type="evidence" value="ECO:0007669"/>
    <property type="project" value="UniProtKB-ARBA"/>
</dbReference>
<dbReference type="PRINTS" id="PR00756">
    <property type="entry name" value="ALADIPTASE"/>
</dbReference>
<dbReference type="Pfam" id="PF01433">
    <property type="entry name" value="Peptidase_M1"/>
    <property type="match status" value="1"/>
</dbReference>
<evidence type="ECO:0000313" key="14">
    <source>
        <dbReference type="EMBL" id="CAH7686222.1"/>
    </source>
</evidence>
<keyword evidence="6" id="KW-0378">Hydrolase</keyword>
<dbReference type="FunFam" id="1.25.40.320:FF:000001">
    <property type="entry name" value="Leukotriene A(4) hydrolase"/>
    <property type="match status" value="1"/>
</dbReference>
<evidence type="ECO:0000256" key="12">
    <source>
        <dbReference type="SAM" id="MobiDB-lite"/>
    </source>
</evidence>
<feature type="region of interest" description="Disordered" evidence="12">
    <location>
        <begin position="1"/>
        <end position="22"/>
    </location>
</feature>
<keyword evidence="3" id="KW-0963">Cytoplasm</keyword>
<evidence type="ECO:0000256" key="10">
    <source>
        <dbReference type="PIRSR" id="PIRSR634015-2"/>
    </source>
</evidence>
<dbReference type="Gene3D" id="1.10.390.10">
    <property type="entry name" value="Neutral Protease Domain 2"/>
    <property type="match status" value="1"/>
</dbReference>
<keyword evidence="15" id="KW-1185">Reference proteome</keyword>
<comment type="similarity">
    <text evidence="2">Belongs to the peptidase M1 family.</text>
</comment>
<dbReference type="SUPFAM" id="SSF48371">
    <property type="entry name" value="ARM repeat"/>
    <property type="match status" value="1"/>
</dbReference>
<dbReference type="InterPro" id="IPR016024">
    <property type="entry name" value="ARM-type_fold"/>
</dbReference>
<evidence type="ECO:0000256" key="5">
    <source>
        <dbReference type="ARBA" id="ARBA00022723"/>
    </source>
</evidence>
<organism evidence="14 15">
    <name type="scientific">Phakopsora pachyrhizi</name>
    <name type="common">Asian soybean rust disease fungus</name>
    <dbReference type="NCBI Taxonomy" id="170000"/>
    <lineage>
        <taxon>Eukaryota</taxon>
        <taxon>Fungi</taxon>
        <taxon>Dikarya</taxon>
        <taxon>Basidiomycota</taxon>
        <taxon>Pucciniomycotina</taxon>
        <taxon>Pucciniomycetes</taxon>
        <taxon>Pucciniales</taxon>
        <taxon>Phakopsoraceae</taxon>
        <taxon>Phakopsora</taxon>
    </lineage>
</organism>
<feature type="active site" description="Proton acceptor" evidence="9">
    <location>
        <position position="342"/>
    </location>
</feature>
<evidence type="ECO:0000259" key="13">
    <source>
        <dbReference type="SMART" id="SM01263"/>
    </source>
</evidence>
<dbReference type="Pfam" id="PF09127">
    <property type="entry name" value="Leuk-A4-hydro_C"/>
    <property type="match status" value="1"/>
</dbReference>
<feature type="binding site" evidence="10">
    <location>
        <begin position="312"/>
        <end position="317"/>
    </location>
    <ligand>
        <name>a peptide</name>
        <dbReference type="ChEBI" id="CHEBI:60466"/>
    </ligand>
</feature>
<evidence type="ECO:0000256" key="3">
    <source>
        <dbReference type="ARBA" id="ARBA00022490"/>
    </source>
</evidence>
<feature type="active site" description="Proton donor" evidence="9">
    <location>
        <position position="430"/>
    </location>
</feature>
<dbReference type="InterPro" id="IPR045357">
    <property type="entry name" value="Aminopeptidase_N-like_N"/>
</dbReference>
<dbReference type="GO" id="GO:0006508">
    <property type="term" value="P:proteolysis"/>
    <property type="evidence" value="ECO:0007669"/>
    <property type="project" value="UniProtKB-KW"/>
</dbReference>
<feature type="binding site" evidence="11">
    <location>
        <position position="345"/>
    </location>
    <ligand>
        <name>Zn(2+)</name>
        <dbReference type="ChEBI" id="CHEBI:29105"/>
        <note>catalytic</note>
    </ligand>
</feature>
<evidence type="ECO:0000256" key="1">
    <source>
        <dbReference type="ARBA" id="ARBA00004496"/>
    </source>
</evidence>
<dbReference type="SUPFAM" id="SSF63737">
    <property type="entry name" value="Leukotriene A4 hydrolase N-terminal domain"/>
    <property type="match status" value="1"/>
</dbReference>
<dbReference type="GO" id="GO:0008270">
    <property type="term" value="F:zinc ion binding"/>
    <property type="evidence" value="ECO:0007669"/>
    <property type="project" value="InterPro"/>
</dbReference>